<dbReference type="AlphaFoldDB" id="A0A6C2UQN0"/>
<evidence type="ECO:0008006" key="3">
    <source>
        <dbReference type="Google" id="ProtNLM"/>
    </source>
</evidence>
<gene>
    <name evidence="1" type="ORF">SCARR_04602</name>
</gene>
<keyword evidence="2" id="KW-1185">Reference proteome</keyword>
<evidence type="ECO:0000313" key="2">
    <source>
        <dbReference type="Proteomes" id="UP000346198"/>
    </source>
</evidence>
<dbReference type="RefSeq" id="WP_136063914.1">
    <property type="nucleotide sequence ID" value="NZ_CAAHFH010000002.1"/>
</dbReference>
<reference evidence="1 2" key="1">
    <citation type="submission" date="2019-04" db="EMBL/GenBank/DDBJ databases">
        <authorList>
            <person name="Van Vliet M D."/>
        </authorList>
    </citation>
    <scope>NUCLEOTIDE SEQUENCE [LARGE SCALE GENOMIC DNA]</scope>
    <source>
        <strain evidence="1 2">F21</strain>
    </source>
</reference>
<dbReference type="EMBL" id="CAAHFH010000002">
    <property type="protein sequence ID" value="VGO22518.1"/>
    <property type="molecule type" value="Genomic_DNA"/>
</dbReference>
<evidence type="ECO:0000313" key="1">
    <source>
        <dbReference type="EMBL" id="VGO22518.1"/>
    </source>
</evidence>
<organism evidence="1 2">
    <name type="scientific">Pontiella sulfatireligans</name>
    <dbReference type="NCBI Taxonomy" id="2750658"/>
    <lineage>
        <taxon>Bacteria</taxon>
        <taxon>Pseudomonadati</taxon>
        <taxon>Kiritimatiellota</taxon>
        <taxon>Kiritimatiellia</taxon>
        <taxon>Kiritimatiellales</taxon>
        <taxon>Pontiellaceae</taxon>
        <taxon>Pontiella</taxon>
    </lineage>
</organism>
<dbReference type="InterPro" id="IPR021747">
    <property type="entry name" value="DUF3313"/>
</dbReference>
<protein>
    <recommendedName>
        <fullName evidence="3">DUF3313 domain-containing protein</fullName>
    </recommendedName>
</protein>
<dbReference type="Proteomes" id="UP000346198">
    <property type="component" value="Unassembled WGS sequence"/>
</dbReference>
<dbReference type="Pfam" id="PF11769">
    <property type="entry name" value="DUF3313"/>
    <property type="match status" value="1"/>
</dbReference>
<proteinExistence type="predicted"/>
<accession>A0A6C2UQN0</accession>
<name>A0A6C2UQN0_9BACT</name>
<sequence length="215" mass="23612">MAGFILMAGCSTPVQERKVSKSGFLKNYSQLKSGKDGEVQLLYINPRANFAKYQKVMLEPVQMRVKEDSKLAKVPKAEKKELVNYLATTLREQLKSDYIFVSKPGPDVMRLRVAITDGKKGKVVMNTVSTIIPISLAVDLVKYAATGTHMAVGEASIEAEGLNSASGVRLFAAVDARSGRKSLMSGNFTKWGDVEDAYNYCAKQLHIRLAELSTK</sequence>